<gene>
    <name evidence="8" type="ORF">SAMN04489841_1226</name>
</gene>
<dbReference type="Gene3D" id="3.90.1150.10">
    <property type="entry name" value="Aspartate Aminotransferase, domain 1"/>
    <property type="match status" value="1"/>
</dbReference>
<dbReference type="PANTHER" id="PTHR21152">
    <property type="entry name" value="AMINOTRANSFERASE CLASS V"/>
    <property type="match status" value="1"/>
</dbReference>
<comment type="similarity">
    <text evidence="2">Belongs to the class-V pyridoxal-phosphate-dependent aminotransferase family.</text>
</comment>
<dbReference type="AlphaFoldDB" id="A0A1H9E9B7"/>
<keyword evidence="9" id="KW-1185">Reference proteome</keyword>
<evidence type="ECO:0000256" key="4">
    <source>
        <dbReference type="ARBA" id="ARBA00022679"/>
    </source>
</evidence>
<dbReference type="GO" id="GO:0008453">
    <property type="term" value="F:alanine-glyoxylate transaminase activity"/>
    <property type="evidence" value="ECO:0007669"/>
    <property type="project" value="TreeGrafter"/>
</dbReference>
<proteinExistence type="inferred from homology"/>
<reference evidence="9" key="1">
    <citation type="submission" date="2016-10" db="EMBL/GenBank/DDBJ databases">
        <authorList>
            <person name="Varghese N."/>
            <person name="Submissions S."/>
        </authorList>
    </citation>
    <scope>NUCLEOTIDE SEQUENCE [LARGE SCALE GENOMIC DNA]</scope>
    <source>
        <strain evidence="9">DSM 25055</strain>
    </source>
</reference>
<evidence type="ECO:0000313" key="9">
    <source>
        <dbReference type="Proteomes" id="UP000199114"/>
    </source>
</evidence>
<feature type="compositionally biased region" description="Basic and acidic residues" evidence="6">
    <location>
        <begin position="1"/>
        <end position="17"/>
    </location>
</feature>
<evidence type="ECO:0000259" key="7">
    <source>
        <dbReference type="Pfam" id="PF00266"/>
    </source>
</evidence>
<dbReference type="InterPro" id="IPR015421">
    <property type="entry name" value="PyrdxlP-dep_Trfase_major"/>
</dbReference>
<dbReference type="Proteomes" id="UP000199114">
    <property type="component" value="Unassembled WGS sequence"/>
</dbReference>
<keyword evidence="8" id="KW-0670">Pyruvate</keyword>
<evidence type="ECO:0000313" key="8">
    <source>
        <dbReference type="EMBL" id="SEQ22271.1"/>
    </source>
</evidence>
<accession>A0A1H9E9B7</accession>
<feature type="domain" description="Aminotransferase class V" evidence="7">
    <location>
        <begin position="93"/>
        <end position="350"/>
    </location>
</feature>
<dbReference type="EMBL" id="FOFD01000002">
    <property type="protein sequence ID" value="SEQ22271.1"/>
    <property type="molecule type" value="Genomic_DNA"/>
</dbReference>
<comment type="cofactor">
    <cofactor evidence="1">
        <name>pyridoxal 5'-phosphate</name>
        <dbReference type="ChEBI" id="CHEBI:597326"/>
    </cofactor>
</comment>
<dbReference type="GO" id="GO:0004760">
    <property type="term" value="F:L-serine-pyruvate transaminase activity"/>
    <property type="evidence" value="ECO:0007669"/>
    <property type="project" value="TreeGrafter"/>
</dbReference>
<evidence type="ECO:0000256" key="3">
    <source>
        <dbReference type="ARBA" id="ARBA00022576"/>
    </source>
</evidence>
<keyword evidence="3" id="KW-0032">Aminotransferase</keyword>
<keyword evidence="5" id="KW-0663">Pyridoxal phosphate</keyword>
<feature type="region of interest" description="Disordered" evidence="6">
    <location>
        <begin position="45"/>
        <end position="77"/>
    </location>
</feature>
<dbReference type="Gene3D" id="3.40.640.10">
    <property type="entry name" value="Type I PLP-dependent aspartate aminotransferase-like (Major domain)"/>
    <property type="match status" value="1"/>
</dbReference>
<dbReference type="STRING" id="1186196.SAMN04489841_1226"/>
<dbReference type="FunFam" id="3.40.640.10:FF:000027">
    <property type="entry name" value="Serine--pyruvate aminotransferase, mitochondrial"/>
    <property type="match status" value="1"/>
</dbReference>
<organism evidence="8 9">
    <name type="scientific">Natrinema salaciae</name>
    <dbReference type="NCBI Taxonomy" id="1186196"/>
    <lineage>
        <taxon>Archaea</taxon>
        <taxon>Methanobacteriati</taxon>
        <taxon>Methanobacteriota</taxon>
        <taxon>Stenosarchaea group</taxon>
        <taxon>Halobacteria</taxon>
        <taxon>Halobacteriales</taxon>
        <taxon>Natrialbaceae</taxon>
        <taxon>Natrinema</taxon>
    </lineage>
</organism>
<dbReference type="Pfam" id="PF00266">
    <property type="entry name" value="Aminotran_5"/>
    <property type="match status" value="1"/>
</dbReference>
<dbReference type="PANTHER" id="PTHR21152:SF40">
    <property type="entry name" value="ALANINE--GLYOXYLATE AMINOTRANSFERASE"/>
    <property type="match status" value="1"/>
</dbReference>
<dbReference type="GO" id="GO:0019265">
    <property type="term" value="P:glycine biosynthetic process, by transamination of glyoxylate"/>
    <property type="evidence" value="ECO:0007669"/>
    <property type="project" value="TreeGrafter"/>
</dbReference>
<dbReference type="SUPFAM" id="SSF53383">
    <property type="entry name" value="PLP-dependent transferases"/>
    <property type="match status" value="1"/>
</dbReference>
<evidence type="ECO:0000256" key="2">
    <source>
        <dbReference type="ARBA" id="ARBA00009236"/>
    </source>
</evidence>
<feature type="region of interest" description="Disordered" evidence="6">
    <location>
        <begin position="1"/>
        <end position="27"/>
    </location>
</feature>
<sequence length="449" mass="48231">MVGYRRDGDDRTARTREITAGGESPDGDLYFAAAGRSLRVALEHTPMAQTPSNETARAPSVGELTPPDRTLMGPGPSDVNPRVLRAMSTPLVGHLDPAFVEIMDEVQELLRYTFRTDNQWTIPVSGTGSAAMEAAIGNVVEPGDTMLVPTNGYFGGRMASMARRAGGDVVEVDAPWGEPLDPDDVADALAEHDPDVFGFVHAETSTGVLQPDVPALTAAAHDHDALVIADSVTSLGGVELRVDEWDIDVAYSGPQKCLSCPPGASPLTLSDEAMEKVLSREEEPRSWYLDLSLLEGYWGDERAYHHTAPITNVYAIREALRLVAEEEIEDRWARHERLAGALKAGVEGMGLEMNAPDEYWLPSLNAVRVPDGIDDGEVCDALIERYDLEIAGGLGDLAGEIFRIGCMGHSARPQNVIYVVTALGDVLESMGADVDPGTGVTATRNALEE</sequence>
<protein>
    <submittedName>
        <fullName evidence="8">Alanine-glyoxylate transaminase / serine-glyoxylate transaminase / serine-pyruvate transaminase</fullName>
    </submittedName>
</protein>
<dbReference type="InterPro" id="IPR015424">
    <property type="entry name" value="PyrdxlP-dep_Trfase"/>
</dbReference>
<dbReference type="InterPro" id="IPR015422">
    <property type="entry name" value="PyrdxlP-dep_Trfase_small"/>
</dbReference>
<keyword evidence="4" id="KW-0808">Transferase</keyword>
<name>A0A1H9E9B7_9EURY</name>
<dbReference type="CDD" id="cd06451">
    <property type="entry name" value="AGAT_like"/>
    <property type="match status" value="1"/>
</dbReference>
<evidence type="ECO:0000256" key="5">
    <source>
        <dbReference type="ARBA" id="ARBA00022898"/>
    </source>
</evidence>
<evidence type="ECO:0000256" key="6">
    <source>
        <dbReference type="SAM" id="MobiDB-lite"/>
    </source>
</evidence>
<evidence type="ECO:0000256" key="1">
    <source>
        <dbReference type="ARBA" id="ARBA00001933"/>
    </source>
</evidence>
<dbReference type="InterPro" id="IPR000192">
    <property type="entry name" value="Aminotrans_V_dom"/>
</dbReference>